<dbReference type="Pfam" id="PF11755">
    <property type="entry name" value="DUF3311"/>
    <property type="match status" value="1"/>
</dbReference>
<keyword evidence="3" id="KW-1185">Reference proteome</keyword>
<protein>
    <submittedName>
        <fullName evidence="2">DUF3311 domain-containing protein</fullName>
    </submittedName>
</protein>
<feature type="transmembrane region" description="Helical" evidence="1">
    <location>
        <begin position="30"/>
        <end position="54"/>
    </location>
</feature>
<dbReference type="Proteomes" id="UP000297737">
    <property type="component" value="Unassembled WGS sequence"/>
</dbReference>
<keyword evidence="1" id="KW-0812">Transmembrane</keyword>
<dbReference type="RefSeq" id="WP_135246923.1">
    <property type="nucleotide sequence ID" value="NZ_SIHO01000003.1"/>
</dbReference>
<name>A0A4Y9ELK6_9SPHN</name>
<organism evidence="2 3">
    <name type="scientific">Glacieibacterium arshaanense</name>
    <dbReference type="NCBI Taxonomy" id="2511025"/>
    <lineage>
        <taxon>Bacteria</taxon>
        <taxon>Pseudomonadati</taxon>
        <taxon>Pseudomonadota</taxon>
        <taxon>Alphaproteobacteria</taxon>
        <taxon>Sphingomonadales</taxon>
        <taxon>Sphingosinicellaceae</taxon>
        <taxon>Glacieibacterium</taxon>
    </lineage>
</organism>
<dbReference type="InterPro" id="IPR021741">
    <property type="entry name" value="DUF3311"/>
</dbReference>
<dbReference type="AlphaFoldDB" id="A0A4Y9ELK6"/>
<dbReference type="OrthoDB" id="3628949at2"/>
<evidence type="ECO:0000313" key="2">
    <source>
        <dbReference type="EMBL" id="TFU01419.1"/>
    </source>
</evidence>
<proteinExistence type="predicted"/>
<reference evidence="2 3" key="1">
    <citation type="submission" date="2019-02" db="EMBL/GenBank/DDBJ databases">
        <title>Polymorphobacter sp. isolated from the lake at the Tibet of China.</title>
        <authorList>
            <person name="Li A."/>
        </authorList>
    </citation>
    <scope>NUCLEOTIDE SEQUENCE [LARGE SCALE GENOMIC DNA]</scope>
    <source>
        <strain evidence="2 3">DJ1R-1</strain>
    </source>
</reference>
<gene>
    <name evidence="2" type="ORF">EUV02_14145</name>
</gene>
<sequence>MHRWLLVLPFVWQVALVPFANDVAWRPLGLPFALVWQLAGVVFASLVIALVHVLDKRAARR</sequence>
<evidence type="ECO:0000313" key="3">
    <source>
        <dbReference type="Proteomes" id="UP000297737"/>
    </source>
</evidence>
<dbReference type="EMBL" id="SIHO01000003">
    <property type="protein sequence ID" value="TFU01419.1"/>
    <property type="molecule type" value="Genomic_DNA"/>
</dbReference>
<keyword evidence="1" id="KW-1133">Transmembrane helix</keyword>
<accession>A0A4Y9ELK6</accession>
<evidence type="ECO:0000256" key="1">
    <source>
        <dbReference type="SAM" id="Phobius"/>
    </source>
</evidence>
<comment type="caution">
    <text evidence="2">The sequence shown here is derived from an EMBL/GenBank/DDBJ whole genome shotgun (WGS) entry which is preliminary data.</text>
</comment>
<keyword evidence="1" id="KW-0472">Membrane</keyword>